<sequence length="77" mass="8660">MNNAGWAPTRALTIKAVAERIGRSRASIYEMMDKKSPRFDATFPKPFKIGIKTLFVESEIETYLRAKIAQSRPATAN</sequence>
<proteinExistence type="predicted"/>
<dbReference type="OrthoDB" id="9182156at2"/>
<dbReference type="EMBL" id="CP037900">
    <property type="protein sequence ID" value="QBP10026.1"/>
    <property type="molecule type" value="Genomic_DNA"/>
</dbReference>
<dbReference type="RefSeq" id="WP_024570101.1">
    <property type="nucleotide sequence ID" value="NZ_CP037900.1"/>
</dbReference>
<accession>A0A482IQ06</accession>
<dbReference type="InterPro" id="IPR010260">
    <property type="entry name" value="AlpA"/>
</dbReference>
<dbReference type="PANTHER" id="PTHR36154">
    <property type="entry name" value="DNA-BINDING TRANSCRIPTIONAL ACTIVATOR ALPA"/>
    <property type="match status" value="1"/>
</dbReference>
<dbReference type="Proteomes" id="UP000253772">
    <property type="component" value="Chromosome c1"/>
</dbReference>
<organism evidence="1 2">
    <name type="scientific">Cupriavidus metallidurans</name>
    <dbReference type="NCBI Taxonomy" id="119219"/>
    <lineage>
        <taxon>Bacteria</taxon>
        <taxon>Pseudomonadati</taxon>
        <taxon>Pseudomonadota</taxon>
        <taxon>Betaproteobacteria</taxon>
        <taxon>Burkholderiales</taxon>
        <taxon>Burkholderiaceae</taxon>
        <taxon>Cupriavidus</taxon>
    </lineage>
</organism>
<evidence type="ECO:0000313" key="1">
    <source>
        <dbReference type="EMBL" id="QBP10026.1"/>
    </source>
</evidence>
<dbReference type="Gene3D" id="1.10.238.160">
    <property type="match status" value="1"/>
</dbReference>
<protein>
    <submittedName>
        <fullName evidence="1">AlpA family phage regulatory protein</fullName>
    </submittedName>
</protein>
<dbReference type="PANTHER" id="PTHR36154:SF1">
    <property type="entry name" value="DNA-BINDING TRANSCRIPTIONAL ACTIVATOR ALPA"/>
    <property type="match status" value="1"/>
</dbReference>
<dbReference type="Pfam" id="PF05930">
    <property type="entry name" value="Phage_AlpA"/>
    <property type="match status" value="1"/>
</dbReference>
<evidence type="ECO:0000313" key="2">
    <source>
        <dbReference type="Proteomes" id="UP000253772"/>
    </source>
</evidence>
<name>A0A482IQ06_9BURK</name>
<dbReference type="AlphaFoldDB" id="A0A482IQ06"/>
<reference evidence="1 2" key="1">
    <citation type="submission" date="2019-03" db="EMBL/GenBank/DDBJ databases">
        <title>Comparative insights into the high quality Complete genome sequence of highly metal resistant Cupriavidus metallidurans strain BS1 isolated from a gold-copper mine.</title>
        <authorList>
            <person name="Mazhar H.S."/>
            <person name="Rensing C."/>
        </authorList>
    </citation>
    <scope>NUCLEOTIDE SEQUENCE [LARGE SCALE GENOMIC DNA]</scope>
    <source>
        <strain evidence="1 2">BS1</strain>
    </source>
</reference>
<gene>
    <name evidence="1" type="ORF">DDF84_009760</name>
</gene>
<dbReference type="InterPro" id="IPR052931">
    <property type="entry name" value="Prophage_regulatory_activator"/>
</dbReference>